<dbReference type="EMBL" id="JABFCT010000021">
    <property type="protein sequence ID" value="KAF5868635.1"/>
    <property type="molecule type" value="Genomic_DNA"/>
</dbReference>
<keyword evidence="4" id="KW-1185">Reference proteome</keyword>
<accession>A0A8H6EE71</accession>
<evidence type="ECO:0000313" key="4">
    <source>
        <dbReference type="Proteomes" id="UP000531561"/>
    </source>
</evidence>
<sequence length="120" mass="14893">MYDDETRERHKRQTKKERTKRTKGRRRRRSSDQLEPGRKRRSLFWIITGLAYFLLYHMFVQYAGHKRFQHKDFWTMQRVTLGWSKGNGWLMLRQRTGNWEIIKDRPGKEWNGMGRRSLYE</sequence>
<comment type="caution">
    <text evidence="3">The sequence shown here is derived from an EMBL/GenBank/DDBJ whole genome shotgun (WGS) entry which is preliminary data.</text>
</comment>
<dbReference type="AlphaFoldDB" id="A0A8H6EE71"/>
<feature type="region of interest" description="Disordered" evidence="1">
    <location>
        <begin position="1"/>
        <end position="37"/>
    </location>
</feature>
<keyword evidence="2" id="KW-0812">Transmembrane</keyword>
<evidence type="ECO:0000313" key="3">
    <source>
        <dbReference type="EMBL" id="KAF5868635.1"/>
    </source>
</evidence>
<reference evidence="3 4" key="1">
    <citation type="journal article" date="2020" name="Phytopathology">
        <title>A high-quality genome resource of Botrytis fragariae, a new and rapidly spreading fungal pathogen causing strawberry gray mold in the U.S.A.</title>
        <authorList>
            <person name="Wu Y."/>
            <person name="Saski C.A."/>
            <person name="Schnabel G."/>
            <person name="Xiao S."/>
            <person name="Hu M."/>
        </authorList>
    </citation>
    <scope>NUCLEOTIDE SEQUENCE [LARGE SCALE GENOMIC DNA]</scope>
    <source>
        <strain evidence="3 4">BVB16</strain>
    </source>
</reference>
<keyword evidence="2" id="KW-0472">Membrane</keyword>
<dbReference type="RefSeq" id="XP_037187584.1">
    <property type="nucleotide sequence ID" value="XM_037342600.1"/>
</dbReference>
<proteinExistence type="predicted"/>
<dbReference type="Proteomes" id="UP000531561">
    <property type="component" value="Unassembled WGS sequence"/>
</dbReference>
<protein>
    <submittedName>
        <fullName evidence="3">Uncharacterized protein</fullName>
    </submittedName>
</protein>
<organism evidence="3 4">
    <name type="scientific">Botrytis fragariae</name>
    <dbReference type="NCBI Taxonomy" id="1964551"/>
    <lineage>
        <taxon>Eukaryota</taxon>
        <taxon>Fungi</taxon>
        <taxon>Dikarya</taxon>
        <taxon>Ascomycota</taxon>
        <taxon>Pezizomycotina</taxon>
        <taxon>Leotiomycetes</taxon>
        <taxon>Helotiales</taxon>
        <taxon>Sclerotiniaceae</taxon>
        <taxon>Botrytis</taxon>
    </lineage>
</organism>
<gene>
    <name evidence="3" type="ORF">Bfra_012283</name>
</gene>
<evidence type="ECO:0000256" key="2">
    <source>
        <dbReference type="SAM" id="Phobius"/>
    </source>
</evidence>
<dbReference type="GeneID" id="59266292"/>
<feature type="transmembrane region" description="Helical" evidence="2">
    <location>
        <begin position="43"/>
        <end position="63"/>
    </location>
</feature>
<evidence type="ECO:0000256" key="1">
    <source>
        <dbReference type="SAM" id="MobiDB-lite"/>
    </source>
</evidence>
<feature type="compositionally biased region" description="Basic residues" evidence="1">
    <location>
        <begin position="9"/>
        <end position="29"/>
    </location>
</feature>
<keyword evidence="2" id="KW-1133">Transmembrane helix</keyword>
<name>A0A8H6EE71_9HELO</name>